<evidence type="ECO:0000313" key="2">
    <source>
        <dbReference type="Proteomes" id="UP000675881"/>
    </source>
</evidence>
<dbReference type="Proteomes" id="UP000675881">
    <property type="component" value="Chromosome 12"/>
</dbReference>
<dbReference type="AlphaFoldDB" id="A0A7R8H2V7"/>
<accession>A0A7R8H2V7</accession>
<reference evidence="1" key="1">
    <citation type="submission" date="2021-02" db="EMBL/GenBank/DDBJ databases">
        <authorList>
            <person name="Bekaert M."/>
        </authorList>
    </citation>
    <scope>NUCLEOTIDE SEQUENCE</scope>
    <source>
        <strain evidence="1">IoA-00</strain>
    </source>
</reference>
<organism evidence="1 2">
    <name type="scientific">Lepeophtheirus salmonis</name>
    <name type="common">Salmon louse</name>
    <name type="synonym">Caligus salmonis</name>
    <dbReference type="NCBI Taxonomy" id="72036"/>
    <lineage>
        <taxon>Eukaryota</taxon>
        <taxon>Metazoa</taxon>
        <taxon>Ecdysozoa</taxon>
        <taxon>Arthropoda</taxon>
        <taxon>Crustacea</taxon>
        <taxon>Multicrustacea</taxon>
        <taxon>Hexanauplia</taxon>
        <taxon>Copepoda</taxon>
        <taxon>Siphonostomatoida</taxon>
        <taxon>Caligidae</taxon>
        <taxon>Lepeophtheirus</taxon>
    </lineage>
</organism>
<protein>
    <submittedName>
        <fullName evidence="1">(salmon louse) hypothetical protein</fullName>
    </submittedName>
</protein>
<dbReference type="EMBL" id="HG994591">
    <property type="protein sequence ID" value="CAF2819725.1"/>
    <property type="molecule type" value="Genomic_DNA"/>
</dbReference>
<evidence type="ECO:0000313" key="1">
    <source>
        <dbReference type="EMBL" id="CAF2819725.1"/>
    </source>
</evidence>
<name>A0A7R8H2V7_LEPSM</name>
<gene>
    <name evidence="1" type="ORF">LSAA_3652</name>
</gene>
<sequence length="144" mass="16330">MMIFKGGTEESHQSISKENTVDASACLDDVTHLHDHHPWNKIYIRAYRGKSTMQPKIMTWKNLVPSEELLRTYLRIIAENVTIDDNPEVKISLSRKIKCDFKSERINNVLTVSNSKLSGDLVGIQVTKVDLQASGEYVPFIKGI</sequence>
<keyword evidence="2" id="KW-1185">Reference proteome</keyword>
<proteinExistence type="predicted"/>